<dbReference type="RefSeq" id="WP_138346410.1">
    <property type="nucleotide sequence ID" value="NZ_SROY01000001.1"/>
</dbReference>
<dbReference type="Pfam" id="PF04773">
    <property type="entry name" value="FecR"/>
    <property type="match status" value="1"/>
</dbReference>
<keyword evidence="1" id="KW-0812">Transmembrane</keyword>
<feature type="domain" description="FecR protein" evidence="2">
    <location>
        <begin position="137"/>
        <end position="229"/>
    </location>
</feature>
<proteinExistence type="predicted"/>
<dbReference type="Gene3D" id="3.55.50.30">
    <property type="match status" value="1"/>
</dbReference>
<sequence>MRGNSMAIEQVAAGWLARRDGGRWNADDEAALQCWLEADIGHRVAFLRLQAAWQESGRLQALGAGWQDRAAPARGHWQATPADRREQMLQAMAQRPATARPMRQRRFARFAMAATLAGCALALAFGWRSQGRVDTASYRTAMGEVRTLPLADGSRATLASATGIEVRLSARARDVALSSGEAIFEVAKDPHRPFAVAADGYRAVAVGTRFSVRRDAAALRVVVTEGTVRLDAPPTAAGATPSVMLPAGSVALVRGNGLLVRSLPLADAQRLLDWRDGLLAFRDAPLSEVVAEFNRYNARKLVLADAQAGALRIGGSFRWDNTDGFVRLLETGFPVRAEADAGRIVLHSR</sequence>
<evidence type="ECO:0000256" key="1">
    <source>
        <dbReference type="SAM" id="Phobius"/>
    </source>
</evidence>
<name>A0A5R9PIC9_9GAMM</name>
<dbReference type="PIRSF" id="PIRSF018266">
    <property type="entry name" value="FecR"/>
    <property type="match status" value="1"/>
</dbReference>
<dbReference type="Pfam" id="PF16220">
    <property type="entry name" value="DUF4880"/>
    <property type="match status" value="1"/>
</dbReference>
<evidence type="ECO:0000259" key="3">
    <source>
        <dbReference type="Pfam" id="PF16220"/>
    </source>
</evidence>
<keyword evidence="5" id="KW-1185">Reference proteome</keyword>
<accession>A0A5R9PIC9</accession>
<organism evidence="4 5">
    <name type="scientific">Thermomonas fusca</name>
    <dbReference type="NCBI Taxonomy" id="215690"/>
    <lineage>
        <taxon>Bacteria</taxon>
        <taxon>Pseudomonadati</taxon>
        <taxon>Pseudomonadota</taxon>
        <taxon>Gammaproteobacteria</taxon>
        <taxon>Lysobacterales</taxon>
        <taxon>Lysobacteraceae</taxon>
        <taxon>Thermomonas</taxon>
    </lineage>
</organism>
<feature type="domain" description="FecR N-terminal" evidence="3">
    <location>
        <begin position="12"/>
        <end position="51"/>
    </location>
</feature>
<keyword evidence="1" id="KW-0472">Membrane</keyword>
<dbReference type="PANTHER" id="PTHR30273">
    <property type="entry name" value="PERIPLASMIC SIGNAL SENSOR AND SIGMA FACTOR ACTIVATOR FECR-RELATED"/>
    <property type="match status" value="1"/>
</dbReference>
<dbReference type="PANTHER" id="PTHR30273:SF2">
    <property type="entry name" value="PROTEIN FECR"/>
    <property type="match status" value="1"/>
</dbReference>
<dbReference type="InterPro" id="IPR006860">
    <property type="entry name" value="FecR"/>
</dbReference>
<evidence type="ECO:0000259" key="2">
    <source>
        <dbReference type="Pfam" id="PF04773"/>
    </source>
</evidence>
<dbReference type="Gene3D" id="2.60.120.1440">
    <property type="match status" value="1"/>
</dbReference>
<protein>
    <submittedName>
        <fullName evidence="4">DUF4880 domain-containing protein</fullName>
    </submittedName>
</protein>
<feature type="transmembrane region" description="Helical" evidence="1">
    <location>
        <begin position="107"/>
        <end position="127"/>
    </location>
</feature>
<evidence type="ECO:0000313" key="5">
    <source>
        <dbReference type="Proteomes" id="UP000308508"/>
    </source>
</evidence>
<reference evidence="4 5" key="1">
    <citation type="submission" date="2019-04" db="EMBL/GenBank/DDBJ databases">
        <authorList>
            <person name="Grouzdev D.S."/>
            <person name="Nazina T.N."/>
        </authorList>
    </citation>
    <scope>NUCLEOTIDE SEQUENCE [LARGE SCALE GENOMIC DNA]</scope>
    <source>
        <strain evidence="4 5">SHC 3-19</strain>
    </source>
</reference>
<dbReference type="InterPro" id="IPR012373">
    <property type="entry name" value="Ferrdict_sens_TM"/>
</dbReference>
<comment type="caution">
    <text evidence="4">The sequence shown here is derived from an EMBL/GenBank/DDBJ whole genome shotgun (WGS) entry which is preliminary data.</text>
</comment>
<dbReference type="GO" id="GO:0016989">
    <property type="term" value="F:sigma factor antagonist activity"/>
    <property type="evidence" value="ECO:0007669"/>
    <property type="project" value="TreeGrafter"/>
</dbReference>
<dbReference type="AlphaFoldDB" id="A0A5R9PIC9"/>
<dbReference type="Proteomes" id="UP000308508">
    <property type="component" value="Unassembled WGS sequence"/>
</dbReference>
<dbReference type="EMBL" id="SROY01000001">
    <property type="protein sequence ID" value="TLX22498.1"/>
    <property type="molecule type" value="Genomic_DNA"/>
</dbReference>
<dbReference type="InterPro" id="IPR032623">
    <property type="entry name" value="FecR_N"/>
</dbReference>
<gene>
    <name evidence="4" type="ORF">E5S66_00225</name>
</gene>
<dbReference type="STRING" id="1123377.GCA_000423885_01891"/>
<evidence type="ECO:0000313" key="4">
    <source>
        <dbReference type="EMBL" id="TLX22498.1"/>
    </source>
</evidence>
<keyword evidence="1" id="KW-1133">Transmembrane helix</keyword>